<proteinExistence type="inferred from homology"/>
<feature type="domain" description="Rhodanese" evidence="9">
    <location>
        <begin position="263"/>
        <end position="353"/>
    </location>
</feature>
<keyword evidence="6" id="KW-0007">Acetylation</keyword>
<dbReference type="InterPro" id="IPR036873">
    <property type="entry name" value="Rhodanese-like_dom_sf"/>
</dbReference>
<dbReference type="PROSITE" id="PS50206">
    <property type="entry name" value="RHODANESE_3"/>
    <property type="match status" value="1"/>
</dbReference>
<sequence>MIFRQLADPTSSTYTYLLADSDSREAVLIDPVFEQVERDAAILHELDLRLLYTLDTHVHADHVTGAWLLKQRLGSKIAVSAASQAEGADRYLADGDLVQFGARHLEARATPGHTSGCLTYVLDDRSMAFTGDVLLIRGSGRTDFQQGDAHKMYQSVHRRIFTLPSTCLLYPAHDYRGLTVTSVEEEKRFNPRLGIAIGEEDFVGYMKNLGLPHPKQIDIAVPANMKSGQPADGQDKASAQHWAPLTYTFAGIYEIQPDAFEENAATIQLVDVREPSEFDGPLGHIASATLVPLGQLGTSIDRLDRTRPVVTVCRSGARSAQATVLLQRAGFAQVANLAGGMLRWRAEGHPVVGGKA</sequence>
<dbReference type="FunFam" id="3.60.15.10:FF:000013">
    <property type="entry name" value="Persulfide dioxygenase ETHE1, mitochondrial"/>
    <property type="match status" value="1"/>
</dbReference>
<dbReference type="GO" id="GO:0016787">
    <property type="term" value="F:hydrolase activity"/>
    <property type="evidence" value="ECO:0007669"/>
    <property type="project" value="UniProtKB-KW"/>
</dbReference>
<evidence type="ECO:0000256" key="3">
    <source>
        <dbReference type="ARBA" id="ARBA00022723"/>
    </source>
</evidence>
<dbReference type="Gene3D" id="3.40.250.10">
    <property type="entry name" value="Rhodanese-like domain"/>
    <property type="match status" value="1"/>
</dbReference>
<dbReference type="Gene3D" id="3.60.15.10">
    <property type="entry name" value="Ribonuclease Z/Hydroxyacylglutathione hydrolase-like"/>
    <property type="match status" value="1"/>
</dbReference>
<keyword evidence="7" id="KW-0560">Oxidoreductase</keyword>
<evidence type="ECO:0000256" key="6">
    <source>
        <dbReference type="ARBA" id="ARBA00022990"/>
    </source>
</evidence>
<keyword evidence="5" id="KW-0223">Dioxygenase</keyword>
<evidence type="ECO:0000256" key="2">
    <source>
        <dbReference type="ARBA" id="ARBA00006759"/>
    </source>
</evidence>
<dbReference type="CDD" id="cd00158">
    <property type="entry name" value="RHOD"/>
    <property type="match status" value="1"/>
</dbReference>
<dbReference type="SMART" id="SM00849">
    <property type="entry name" value="Lactamase_B"/>
    <property type="match status" value="1"/>
</dbReference>
<dbReference type="SUPFAM" id="SSF52821">
    <property type="entry name" value="Rhodanese/Cell cycle control phosphatase"/>
    <property type="match status" value="1"/>
</dbReference>
<dbReference type="GO" id="GO:0046872">
    <property type="term" value="F:metal ion binding"/>
    <property type="evidence" value="ECO:0007669"/>
    <property type="project" value="UniProtKB-KW"/>
</dbReference>
<comment type="caution">
    <text evidence="10">The sequence shown here is derived from an EMBL/GenBank/DDBJ whole genome shotgun (WGS) entry which is preliminary data.</text>
</comment>
<dbReference type="InterPro" id="IPR036866">
    <property type="entry name" value="RibonucZ/Hydroxyglut_hydro"/>
</dbReference>
<dbReference type="InterPro" id="IPR044528">
    <property type="entry name" value="POD-like_MBL-fold"/>
</dbReference>
<dbReference type="PANTHER" id="PTHR43084:SF1">
    <property type="entry name" value="PERSULFIDE DIOXYGENASE ETHE1, MITOCHONDRIAL"/>
    <property type="match status" value="1"/>
</dbReference>
<evidence type="ECO:0000313" key="11">
    <source>
        <dbReference type="Proteomes" id="UP000285190"/>
    </source>
</evidence>
<keyword evidence="11" id="KW-1185">Reference proteome</keyword>
<gene>
    <name evidence="10" type="ORF">D3870_18980</name>
</gene>
<evidence type="ECO:0000259" key="9">
    <source>
        <dbReference type="PROSITE" id="PS50206"/>
    </source>
</evidence>
<evidence type="ECO:0000256" key="8">
    <source>
        <dbReference type="ARBA" id="ARBA00023004"/>
    </source>
</evidence>
<dbReference type="PANTHER" id="PTHR43084">
    <property type="entry name" value="PERSULFIDE DIOXYGENASE ETHE1"/>
    <property type="match status" value="1"/>
</dbReference>
<dbReference type="Pfam" id="PF00581">
    <property type="entry name" value="Rhodanese"/>
    <property type="match status" value="1"/>
</dbReference>
<keyword evidence="4" id="KW-0809">Transit peptide</keyword>
<evidence type="ECO:0000256" key="7">
    <source>
        <dbReference type="ARBA" id="ARBA00023002"/>
    </source>
</evidence>
<keyword evidence="3" id="KW-0479">Metal-binding</keyword>
<dbReference type="SUPFAM" id="SSF56281">
    <property type="entry name" value="Metallo-hydrolase/oxidoreductase"/>
    <property type="match status" value="1"/>
</dbReference>
<dbReference type="GO" id="GO:0050313">
    <property type="term" value="F:sulfur dioxygenase activity"/>
    <property type="evidence" value="ECO:0007669"/>
    <property type="project" value="InterPro"/>
</dbReference>
<dbReference type="GO" id="GO:0006749">
    <property type="term" value="P:glutathione metabolic process"/>
    <property type="evidence" value="ECO:0007669"/>
    <property type="project" value="InterPro"/>
</dbReference>
<dbReference type="CDD" id="cd07724">
    <property type="entry name" value="POD-like_MBL-fold"/>
    <property type="match status" value="1"/>
</dbReference>
<dbReference type="OrthoDB" id="9784009at2"/>
<dbReference type="Pfam" id="PF00753">
    <property type="entry name" value="Lactamase_B"/>
    <property type="match status" value="1"/>
</dbReference>
<comment type="similarity">
    <text evidence="2">Belongs to the metallo-beta-lactamase superfamily. Glyoxalase II family.</text>
</comment>
<evidence type="ECO:0000256" key="5">
    <source>
        <dbReference type="ARBA" id="ARBA00022964"/>
    </source>
</evidence>
<keyword evidence="10" id="KW-0378">Hydrolase</keyword>
<organism evidence="10 11">
    <name type="scientific">Noviherbaspirillum cavernae</name>
    <dbReference type="NCBI Taxonomy" id="2320862"/>
    <lineage>
        <taxon>Bacteria</taxon>
        <taxon>Pseudomonadati</taxon>
        <taxon>Pseudomonadota</taxon>
        <taxon>Betaproteobacteria</taxon>
        <taxon>Burkholderiales</taxon>
        <taxon>Oxalobacteraceae</taxon>
        <taxon>Noviherbaspirillum</taxon>
    </lineage>
</organism>
<reference evidence="10 11" key="1">
    <citation type="submission" date="2018-09" db="EMBL/GenBank/DDBJ databases">
        <authorList>
            <person name="Zhu H."/>
        </authorList>
    </citation>
    <scope>NUCLEOTIDE SEQUENCE [LARGE SCALE GENOMIC DNA]</scope>
    <source>
        <strain evidence="10 11">K2R10-39</strain>
    </source>
</reference>
<dbReference type="Proteomes" id="UP000285190">
    <property type="component" value="Unassembled WGS sequence"/>
</dbReference>
<dbReference type="GO" id="GO:0070813">
    <property type="term" value="P:hydrogen sulfide metabolic process"/>
    <property type="evidence" value="ECO:0007669"/>
    <property type="project" value="TreeGrafter"/>
</dbReference>
<dbReference type="RefSeq" id="WP_119743136.1">
    <property type="nucleotide sequence ID" value="NZ_QYUN01000003.1"/>
</dbReference>
<keyword evidence="8" id="KW-0408">Iron</keyword>
<dbReference type="InterPro" id="IPR001763">
    <property type="entry name" value="Rhodanese-like_dom"/>
</dbReference>
<accession>A0A418WWC1</accession>
<protein>
    <submittedName>
        <fullName evidence="10">MBL fold metallo-hydrolase</fullName>
    </submittedName>
</protein>
<evidence type="ECO:0000256" key="1">
    <source>
        <dbReference type="ARBA" id="ARBA00001954"/>
    </source>
</evidence>
<dbReference type="InterPro" id="IPR001279">
    <property type="entry name" value="Metallo-B-lactamas"/>
</dbReference>
<dbReference type="InterPro" id="IPR051682">
    <property type="entry name" value="Mito_Persulfide_Diox"/>
</dbReference>
<name>A0A418WWC1_9BURK</name>
<dbReference type="EMBL" id="QYUN01000003">
    <property type="protein sequence ID" value="RJF97004.1"/>
    <property type="molecule type" value="Genomic_DNA"/>
</dbReference>
<evidence type="ECO:0000313" key="10">
    <source>
        <dbReference type="EMBL" id="RJF97004.1"/>
    </source>
</evidence>
<dbReference type="SMART" id="SM00450">
    <property type="entry name" value="RHOD"/>
    <property type="match status" value="1"/>
</dbReference>
<comment type="cofactor">
    <cofactor evidence="1">
        <name>Fe(2+)</name>
        <dbReference type="ChEBI" id="CHEBI:29033"/>
    </cofactor>
</comment>
<dbReference type="AlphaFoldDB" id="A0A418WWC1"/>
<evidence type="ECO:0000256" key="4">
    <source>
        <dbReference type="ARBA" id="ARBA00022946"/>
    </source>
</evidence>